<protein>
    <recommendedName>
        <fullName evidence="4">DUF106 domain-containing protein</fullName>
    </recommendedName>
</protein>
<sequence length="137" mass="14839">MIGWLISAFTGDTVKALASTVAKFKDSAVESERVKASVAMKQLEAKLEADRLSQQVRLATAGFFEMRVLTFFTAFPFVAHLNLVALDTCFKLGLKVPAFPRPFDEWQGAILLSFFGIAVGGKIATGIVGAILAKRAR</sequence>
<feature type="transmembrane region" description="Helical" evidence="1">
    <location>
        <begin position="106"/>
        <end position="133"/>
    </location>
</feature>
<accession>A0ABT8BKR1</accession>
<evidence type="ECO:0000256" key="1">
    <source>
        <dbReference type="SAM" id="Phobius"/>
    </source>
</evidence>
<keyword evidence="1" id="KW-0812">Transmembrane</keyword>
<comment type="caution">
    <text evidence="2">The sequence shown here is derived from an EMBL/GenBank/DDBJ whole genome shotgun (WGS) entry which is preliminary data.</text>
</comment>
<feature type="transmembrane region" description="Helical" evidence="1">
    <location>
        <begin position="68"/>
        <end position="86"/>
    </location>
</feature>
<gene>
    <name evidence="2" type="ORF">QWZ12_16145</name>
</gene>
<organism evidence="2 3">
    <name type="scientific">Methylobacterium adhaesivum</name>
    <dbReference type="NCBI Taxonomy" id="333297"/>
    <lineage>
        <taxon>Bacteria</taxon>
        <taxon>Pseudomonadati</taxon>
        <taxon>Pseudomonadota</taxon>
        <taxon>Alphaproteobacteria</taxon>
        <taxon>Hyphomicrobiales</taxon>
        <taxon>Methylobacteriaceae</taxon>
        <taxon>Methylobacterium</taxon>
    </lineage>
</organism>
<dbReference type="EMBL" id="JAUFPX010000015">
    <property type="protein sequence ID" value="MDN3592130.1"/>
    <property type="molecule type" value="Genomic_DNA"/>
</dbReference>
<dbReference type="Proteomes" id="UP001224644">
    <property type="component" value="Unassembled WGS sequence"/>
</dbReference>
<keyword evidence="3" id="KW-1185">Reference proteome</keyword>
<reference evidence="3" key="1">
    <citation type="journal article" date="2019" name="Int. J. Syst. Evol. Microbiol.">
        <title>The Global Catalogue of Microorganisms (GCM) 10K type strain sequencing project: providing services to taxonomists for standard genome sequencing and annotation.</title>
        <authorList>
            <consortium name="The Broad Institute Genomics Platform"/>
            <consortium name="The Broad Institute Genome Sequencing Center for Infectious Disease"/>
            <person name="Wu L."/>
            <person name="Ma J."/>
        </authorList>
    </citation>
    <scope>NUCLEOTIDE SEQUENCE [LARGE SCALE GENOMIC DNA]</scope>
    <source>
        <strain evidence="3">CECT 7069</strain>
    </source>
</reference>
<evidence type="ECO:0008006" key="4">
    <source>
        <dbReference type="Google" id="ProtNLM"/>
    </source>
</evidence>
<evidence type="ECO:0000313" key="3">
    <source>
        <dbReference type="Proteomes" id="UP001224644"/>
    </source>
</evidence>
<dbReference type="RefSeq" id="WP_238226248.1">
    <property type="nucleotide sequence ID" value="NZ_BPQD01000016.1"/>
</dbReference>
<keyword evidence="1" id="KW-0472">Membrane</keyword>
<keyword evidence="1" id="KW-1133">Transmembrane helix</keyword>
<name>A0ABT8BKR1_9HYPH</name>
<proteinExistence type="predicted"/>
<evidence type="ECO:0000313" key="2">
    <source>
        <dbReference type="EMBL" id="MDN3592130.1"/>
    </source>
</evidence>